<dbReference type="PATRIC" id="fig|1330534.3.peg.1600"/>
<gene>
    <name evidence="1" type="ORF">L323_08010</name>
</gene>
<proteinExistence type="predicted"/>
<reference evidence="1 2" key="1">
    <citation type="journal article" date="2013" name="Genome Announc.">
        <title>Draft Genome Sequence of the Cellulolytic Bacterium Clostridium papyrosolvens C7 (ATCC 700395).</title>
        <authorList>
            <person name="Zepeda V."/>
            <person name="Dassa B."/>
            <person name="Borovok I."/>
            <person name="Lamed R."/>
            <person name="Bayer E.A."/>
            <person name="Cate J.H."/>
        </authorList>
    </citation>
    <scope>NUCLEOTIDE SEQUENCE [LARGE SCALE GENOMIC DNA]</scope>
    <source>
        <strain evidence="1 2">C7</strain>
    </source>
</reference>
<dbReference type="Proteomes" id="UP000016860">
    <property type="component" value="Unassembled WGS sequence"/>
</dbReference>
<name>U4R3S9_9FIRM</name>
<evidence type="ECO:0000313" key="2">
    <source>
        <dbReference type="Proteomes" id="UP000016860"/>
    </source>
</evidence>
<protein>
    <recommendedName>
        <fullName evidence="3">HNH endonuclease</fullName>
    </recommendedName>
</protein>
<dbReference type="RefSeq" id="WP_020815155.1">
    <property type="nucleotide sequence ID" value="NZ_ATAY01000026.1"/>
</dbReference>
<accession>U4R3S9</accession>
<dbReference type="OrthoDB" id="9811997at2"/>
<evidence type="ECO:0008006" key="3">
    <source>
        <dbReference type="Google" id="ProtNLM"/>
    </source>
</evidence>
<comment type="caution">
    <text evidence="1">The sequence shown here is derived from an EMBL/GenBank/DDBJ whole genome shotgun (WGS) entry which is preliminary data.</text>
</comment>
<sequence length="108" mass="12367">MAQEFSKAFYNSKEWKKCRKSYIKTVKGLCETCLSKGTIKTGYIVHHTIKLTPDNINNPDITLNHELLRYDCLECHNTDELGEHNGKQGVLPLYKFDEDGQLIPISPP</sequence>
<dbReference type="EMBL" id="ATAY01000026">
    <property type="protein sequence ID" value="EPR12488.1"/>
    <property type="molecule type" value="Genomic_DNA"/>
</dbReference>
<dbReference type="STRING" id="1330534.L323_08010"/>
<organism evidence="1 2">
    <name type="scientific">Ruminiclostridium papyrosolvens C7</name>
    <dbReference type="NCBI Taxonomy" id="1330534"/>
    <lineage>
        <taxon>Bacteria</taxon>
        <taxon>Bacillati</taxon>
        <taxon>Bacillota</taxon>
        <taxon>Clostridia</taxon>
        <taxon>Eubacteriales</taxon>
        <taxon>Oscillospiraceae</taxon>
        <taxon>Ruminiclostridium</taxon>
    </lineage>
</organism>
<evidence type="ECO:0000313" key="1">
    <source>
        <dbReference type="EMBL" id="EPR12488.1"/>
    </source>
</evidence>
<dbReference type="AlphaFoldDB" id="U4R3S9"/>